<dbReference type="GO" id="GO:0006355">
    <property type="term" value="P:regulation of DNA-templated transcription"/>
    <property type="evidence" value="ECO:0007669"/>
    <property type="project" value="InterPro"/>
</dbReference>
<dbReference type="AlphaFoldDB" id="A0A7W0AEG6"/>
<evidence type="ECO:0000313" key="5">
    <source>
        <dbReference type="EMBL" id="MCG6663221.1"/>
    </source>
</evidence>
<protein>
    <submittedName>
        <fullName evidence="4">AraC family ligand binding domain-containing protein</fullName>
    </submittedName>
</protein>
<comment type="caution">
    <text evidence="4">The sequence shown here is derived from an EMBL/GenBank/DDBJ whole genome shotgun (WGS) entry which is preliminary data.</text>
</comment>
<keyword evidence="1" id="KW-0238">DNA-binding</keyword>
<name>A0A7W0AEG6_9GAMM</name>
<dbReference type="InterPro" id="IPR003313">
    <property type="entry name" value="AraC-bd"/>
</dbReference>
<evidence type="ECO:0000259" key="3">
    <source>
        <dbReference type="Pfam" id="PF02311"/>
    </source>
</evidence>
<proteinExistence type="predicted"/>
<accession>A0A7W0AEG6</accession>
<evidence type="ECO:0000313" key="4">
    <source>
        <dbReference type="EMBL" id="MBA2780306.1"/>
    </source>
</evidence>
<dbReference type="Pfam" id="PF02311">
    <property type="entry name" value="AraC_binding"/>
    <property type="match status" value="1"/>
</dbReference>
<evidence type="ECO:0000313" key="7">
    <source>
        <dbReference type="Proteomes" id="UP000814353"/>
    </source>
</evidence>
<reference evidence="4 6" key="2">
    <citation type="submission" date="2020-07" db="EMBL/GenBank/DDBJ databases">
        <title>Identification of Halomonas strains.</title>
        <authorList>
            <person name="Xiao Z."/>
            <person name="Shen J."/>
        </authorList>
    </citation>
    <scope>NUCLEOTIDE SEQUENCE [LARGE SCALE GENOMIC DNA]</scope>
    <source>
        <strain evidence="4 6">DSM 17331</strain>
    </source>
</reference>
<dbReference type="EMBL" id="JACEFT010000022">
    <property type="protein sequence ID" value="MBA2780306.1"/>
    <property type="molecule type" value="Genomic_DNA"/>
</dbReference>
<dbReference type="Proteomes" id="UP000814353">
    <property type="component" value="Unassembled WGS sequence"/>
</dbReference>
<sequence>MSKLPSATARRNDNDHGQFHRSSPGNVVLLNPEEVHDGHPGNDSTLGYVMVYVSPRQVESMFADAGGAKTPGDLGAGKR</sequence>
<feature type="domain" description="AraC-type arabinose-binding/dimerisation" evidence="3">
    <location>
        <begin position="18"/>
        <end position="68"/>
    </location>
</feature>
<dbReference type="Proteomes" id="UP000518091">
    <property type="component" value="Unassembled WGS sequence"/>
</dbReference>
<reference evidence="5 7" key="1">
    <citation type="submission" date="2020-05" db="EMBL/GenBank/DDBJ databases">
        <title>Comparative genomic analysis of denitrifying bacteria from Halomonas genus.</title>
        <authorList>
            <person name="Wang L."/>
            <person name="Shao Z."/>
        </authorList>
    </citation>
    <scope>NUCLEOTIDE SEQUENCE [LARGE SCALE GENOMIC DNA]</scope>
    <source>
        <strain evidence="5 7">DSM 17331</strain>
    </source>
</reference>
<evidence type="ECO:0000313" key="6">
    <source>
        <dbReference type="Proteomes" id="UP000518091"/>
    </source>
</evidence>
<gene>
    <name evidence="4" type="ORF">H1D44_15550</name>
    <name evidence="5" type="ORF">HOP48_16935</name>
</gene>
<dbReference type="GO" id="GO:0003677">
    <property type="term" value="F:DNA binding"/>
    <property type="evidence" value="ECO:0007669"/>
    <property type="project" value="UniProtKB-KW"/>
</dbReference>
<keyword evidence="7" id="KW-1185">Reference proteome</keyword>
<organism evidence="4 6">
    <name type="scientific">Billgrantia kenyensis</name>
    <dbReference type="NCBI Taxonomy" id="321266"/>
    <lineage>
        <taxon>Bacteria</taxon>
        <taxon>Pseudomonadati</taxon>
        <taxon>Pseudomonadota</taxon>
        <taxon>Gammaproteobacteria</taxon>
        <taxon>Oceanospirillales</taxon>
        <taxon>Halomonadaceae</taxon>
        <taxon>Billgrantia</taxon>
    </lineage>
</organism>
<evidence type="ECO:0000256" key="1">
    <source>
        <dbReference type="ARBA" id="ARBA00023125"/>
    </source>
</evidence>
<dbReference type="InterPro" id="IPR037923">
    <property type="entry name" value="HTH-like"/>
</dbReference>
<feature type="region of interest" description="Disordered" evidence="2">
    <location>
        <begin position="1"/>
        <end position="43"/>
    </location>
</feature>
<evidence type="ECO:0000256" key="2">
    <source>
        <dbReference type="SAM" id="MobiDB-lite"/>
    </source>
</evidence>
<dbReference type="SUPFAM" id="SSF51215">
    <property type="entry name" value="Regulatory protein AraC"/>
    <property type="match status" value="1"/>
</dbReference>
<dbReference type="EMBL" id="JABFUB010000018">
    <property type="protein sequence ID" value="MCG6663221.1"/>
    <property type="molecule type" value="Genomic_DNA"/>
</dbReference>